<dbReference type="GO" id="GO:0005739">
    <property type="term" value="C:mitochondrion"/>
    <property type="evidence" value="ECO:0007669"/>
    <property type="project" value="UniProtKB-SubCell"/>
</dbReference>
<evidence type="ECO:0000313" key="9">
    <source>
        <dbReference type="Proteomes" id="UP000070544"/>
    </source>
</evidence>
<dbReference type="InterPro" id="IPR001753">
    <property type="entry name" value="Enoyl-CoA_hydra/iso"/>
</dbReference>
<keyword evidence="9" id="KW-1185">Reference proteome</keyword>
<organism evidence="8 9">
    <name type="scientific">Gonapodya prolifera (strain JEL478)</name>
    <name type="common">Monoblepharis prolifera</name>
    <dbReference type="NCBI Taxonomy" id="1344416"/>
    <lineage>
        <taxon>Eukaryota</taxon>
        <taxon>Fungi</taxon>
        <taxon>Fungi incertae sedis</taxon>
        <taxon>Chytridiomycota</taxon>
        <taxon>Chytridiomycota incertae sedis</taxon>
        <taxon>Monoblepharidomycetes</taxon>
        <taxon>Monoblepharidales</taxon>
        <taxon>Gonapodyaceae</taxon>
        <taxon>Gonapodya</taxon>
    </lineage>
</organism>
<evidence type="ECO:0000256" key="7">
    <source>
        <dbReference type="ARBA" id="ARBA00040545"/>
    </source>
</evidence>
<dbReference type="PANTHER" id="PTHR43602:SF1">
    <property type="entry name" value="ENOYL-COA HYDRATASE DOMAIN-CONTAINING PROTEIN 3, MITOCHONDRIAL"/>
    <property type="match status" value="1"/>
</dbReference>
<evidence type="ECO:0000256" key="2">
    <source>
        <dbReference type="ARBA" id="ARBA00022832"/>
    </source>
</evidence>
<dbReference type="Pfam" id="PF00378">
    <property type="entry name" value="ECH_1"/>
    <property type="match status" value="1"/>
</dbReference>
<dbReference type="Gene3D" id="1.10.12.10">
    <property type="entry name" value="Lyase 2-enoyl-coa Hydratase, Chain A, domain 2"/>
    <property type="match status" value="1"/>
</dbReference>
<evidence type="ECO:0000256" key="5">
    <source>
        <dbReference type="ARBA" id="ARBA00023128"/>
    </source>
</evidence>
<dbReference type="GO" id="GO:0016836">
    <property type="term" value="F:hydro-lyase activity"/>
    <property type="evidence" value="ECO:0007669"/>
    <property type="project" value="TreeGrafter"/>
</dbReference>
<dbReference type="InterPro" id="IPR014748">
    <property type="entry name" value="Enoyl-CoA_hydra_C"/>
</dbReference>
<evidence type="ECO:0000256" key="6">
    <source>
        <dbReference type="ARBA" id="ARBA00037410"/>
    </source>
</evidence>
<keyword evidence="2" id="KW-0276">Fatty acid metabolism</keyword>
<reference evidence="8 9" key="1">
    <citation type="journal article" date="2015" name="Genome Biol. Evol.">
        <title>Phylogenomic analyses indicate that early fungi evolved digesting cell walls of algal ancestors of land plants.</title>
        <authorList>
            <person name="Chang Y."/>
            <person name="Wang S."/>
            <person name="Sekimoto S."/>
            <person name="Aerts A.L."/>
            <person name="Choi C."/>
            <person name="Clum A."/>
            <person name="LaButti K.M."/>
            <person name="Lindquist E.A."/>
            <person name="Yee Ngan C."/>
            <person name="Ohm R.A."/>
            <person name="Salamov A.A."/>
            <person name="Grigoriev I.V."/>
            <person name="Spatafora J.W."/>
            <person name="Berbee M.L."/>
        </authorList>
    </citation>
    <scope>NUCLEOTIDE SEQUENCE [LARGE SCALE GENOMIC DNA]</scope>
    <source>
        <strain evidence="8 9">JEL478</strain>
    </source>
</reference>
<name>A0A139AYH3_GONPJ</name>
<gene>
    <name evidence="8" type="ORF">M427DRAFT_277834</name>
</gene>
<dbReference type="AlphaFoldDB" id="A0A139AYH3"/>
<dbReference type="EMBL" id="KQ965732">
    <property type="protein sequence ID" value="KXS21757.1"/>
    <property type="molecule type" value="Genomic_DNA"/>
</dbReference>
<dbReference type="Proteomes" id="UP000070544">
    <property type="component" value="Unassembled WGS sequence"/>
</dbReference>
<evidence type="ECO:0000256" key="3">
    <source>
        <dbReference type="ARBA" id="ARBA00022946"/>
    </source>
</evidence>
<keyword evidence="4" id="KW-0443">Lipid metabolism</keyword>
<dbReference type="InterPro" id="IPR029045">
    <property type="entry name" value="ClpP/crotonase-like_dom_sf"/>
</dbReference>
<sequence length="339" mass="36960">MGDCGGDKAEQLPGGLFFNMMMSSPARPIRPLLRTIRPSRTLRPRSFSIAAAPARSHAEGPGPSPKDGVWHVRISNVRKRGALSLAVLESLENQLLEINPGWSYNPDWIDLNDVEGSLSADRGVNKKVKAVILSSEGDVFSSGHDLKEMATHDRSLIEAVFAKCTDVMLLLRRLPQPVIAQVQGLTTAAGTQLVAQCDQAVASDRATFATPGISIGLFCTTPSVPLARPLALPSKQSLRMLYTGDQLSAADALTHGLVSHVVPHDEVRDYTQELAASIARRSFRTLVLGKWAFHRHSEMPTIEESYRFGEKVMVANMMLGDAKMGVDAFLAKKPQPDWE</sequence>
<dbReference type="PANTHER" id="PTHR43602">
    <property type="match status" value="1"/>
</dbReference>
<evidence type="ECO:0000313" key="8">
    <source>
        <dbReference type="EMBL" id="KXS21757.1"/>
    </source>
</evidence>
<comment type="subcellular location">
    <subcellularLocation>
        <location evidence="1">Mitochondrion</location>
    </subcellularLocation>
</comment>
<dbReference type="InterPro" id="IPR052377">
    <property type="entry name" value="Mitochondrial_ECH-domain"/>
</dbReference>
<keyword evidence="3" id="KW-0809">Transit peptide</keyword>
<dbReference type="OrthoDB" id="2139957at2759"/>
<dbReference type="STRING" id="1344416.A0A139AYH3"/>
<accession>A0A139AYH3</accession>
<comment type="function">
    <text evidence="6">May play a role in fatty acid biosynthesis and insulin sensitivity.</text>
</comment>
<dbReference type="GO" id="GO:0006631">
    <property type="term" value="P:fatty acid metabolic process"/>
    <property type="evidence" value="ECO:0007669"/>
    <property type="project" value="UniProtKB-KW"/>
</dbReference>
<proteinExistence type="predicted"/>
<keyword evidence="5" id="KW-0496">Mitochondrion</keyword>
<dbReference type="Gene3D" id="3.90.226.10">
    <property type="entry name" value="2-enoyl-CoA Hydratase, Chain A, domain 1"/>
    <property type="match status" value="1"/>
</dbReference>
<dbReference type="CDD" id="cd06558">
    <property type="entry name" value="crotonase-like"/>
    <property type="match status" value="1"/>
</dbReference>
<dbReference type="SUPFAM" id="SSF52096">
    <property type="entry name" value="ClpP/crotonase"/>
    <property type="match status" value="1"/>
</dbReference>
<evidence type="ECO:0000256" key="1">
    <source>
        <dbReference type="ARBA" id="ARBA00004173"/>
    </source>
</evidence>
<protein>
    <recommendedName>
        <fullName evidence="7">Enoyl-CoA hydratase domain-containing protein 3, mitochondrial</fullName>
    </recommendedName>
</protein>
<evidence type="ECO:0000256" key="4">
    <source>
        <dbReference type="ARBA" id="ARBA00023098"/>
    </source>
</evidence>